<name>A0A225V701_9STRA</name>
<accession>A0A225V701</accession>
<protein>
    <recommendedName>
        <fullName evidence="3">M96 mating-specific protein</fullName>
    </recommendedName>
</protein>
<evidence type="ECO:0000313" key="2">
    <source>
        <dbReference type="Proteomes" id="UP000198211"/>
    </source>
</evidence>
<reference evidence="2" key="1">
    <citation type="submission" date="2017-03" db="EMBL/GenBank/DDBJ databases">
        <title>Phytopthora megakarya and P. palmivora, two closely related causual agents of cacao black pod achieved similar genome size and gene model numbers by different mechanisms.</title>
        <authorList>
            <person name="Ali S."/>
            <person name="Shao J."/>
            <person name="Larry D.J."/>
            <person name="Kronmiller B."/>
            <person name="Shen D."/>
            <person name="Strem M.D."/>
            <person name="Melnick R.L."/>
            <person name="Guiltinan M.J."/>
            <person name="Tyler B.M."/>
            <person name="Meinhardt L.W."/>
            <person name="Bailey B.A."/>
        </authorList>
    </citation>
    <scope>NUCLEOTIDE SEQUENCE [LARGE SCALE GENOMIC DNA]</scope>
    <source>
        <strain evidence="2">zdho120</strain>
    </source>
</reference>
<keyword evidence="2" id="KW-1185">Reference proteome</keyword>
<proteinExistence type="predicted"/>
<comment type="caution">
    <text evidence="1">The sequence shown here is derived from an EMBL/GenBank/DDBJ whole genome shotgun (WGS) entry which is preliminary data.</text>
</comment>
<dbReference type="OrthoDB" id="63793at2759"/>
<dbReference type="Proteomes" id="UP000198211">
    <property type="component" value="Unassembled WGS sequence"/>
</dbReference>
<dbReference type="AlphaFoldDB" id="A0A225V701"/>
<gene>
    <name evidence="1" type="ORF">PHMEG_00028705</name>
</gene>
<sequence>MKQEREALRYEESQLSKRLAVLMHNFKEKNDRRTSDTNCISTWKTIALCLQAERQHAEDERYQLQVAVESQSFFIQQFYALVVKQLGDRNLVCDLAAQQCEIEQRKDGLIFTAQVAELDVNYACTDNIFSATDRVFMGERISVNQDGTAKCLQSRIKHKYPFNFYHSRDSIWELFRTYNHQKDREPYSGVANPDSTYAFKFRVSTQLTTLVVRIAIRRYLTDNQMVMVWRTFTEGEGSFSGMHCSESGWTRVRPCETGTTIEMYVKLIPVGFSSTTTRFYDAVSLFRQVAQDHEAHILYALGTFPIDKMSTI</sequence>
<evidence type="ECO:0008006" key="3">
    <source>
        <dbReference type="Google" id="ProtNLM"/>
    </source>
</evidence>
<evidence type="ECO:0000313" key="1">
    <source>
        <dbReference type="EMBL" id="OWZ00170.1"/>
    </source>
</evidence>
<organism evidence="1 2">
    <name type="scientific">Phytophthora megakarya</name>
    <dbReference type="NCBI Taxonomy" id="4795"/>
    <lineage>
        <taxon>Eukaryota</taxon>
        <taxon>Sar</taxon>
        <taxon>Stramenopiles</taxon>
        <taxon>Oomycota</taxon>
        <taxon>Peronosporomycetes</taxon>
        <taxon>Peronosporales</taxon>
        <taxon>Peronosporaceae</taxon>
        <taxon>Phytophthora</taxon>
    </lineage>
</organism>
<dbReference type="EMBL" id="NBNE01007838">
    <property type="protein sequence ID" value="OWZ00170.1"/>
    <property type="molecule type" value="Genomic_DNA"/>
</dbReference>